<comment type="caution">
    <text evidence="2">The sequence shown here is derived from an EMBL/GenBank/DDBJ whole genome shotgun (WGS) entry which is preliminary data.</text>
</comment>
<dbReference type="Pfam" id="PF05656">
    <property type="entry name" value="DUF805"/>
    <property type="match status" value="1"/>
</dbReference>
<dbReference type="PANTHER" id="PTHR34980:SF2">
    <property type="entry name" value="INNER MEMBRANE PROTEIN YHAH-RELATED"/>
    <property type="match status" value="1"/>
</dbReference>
<feature type="transmembrane region" description="Helical" evidence="1">
    <location>
        <begin position="25"/>
        <end position="50"/>
    </location>
</feature>
<evidence type="ECO:0000313" key="2">
    <source>
        <dbReference type="EMBL" id="MDI9256266.1"/>
    </source>
</evidence>
<keyword evidence="3" id="KW-1185">Reference proteome</keyword>
<protein>
    <submittedName>
        <fullName evidence="2">DUF805 domain-containing protein</fullName>
    </submittedName>
</protein>
<name>A0ABT6XMH0_9FLAO</name>
<dbReference type="Proteomes" id="UP001230035">
    <property type="component" value="Unassembled WGS sequence"/>
</dbReference>
<proteinExistence type="predicted"/>
<organism evidence="2 3">
    <name type="scientific">Flavobacterium sedimenticola</name>
    <dbReference type="NCBI Taxonomy" id="3043286"/>
    <lineage>
        <taxon>Bacteria</taxon>
        <taxon>Pseudomonadati</taxon>
        <taxon>Bacteroidota</taxon>
        <taxon>Flavobacteriia</taxon>
        <taxon>Flavobacteriales</taxon>
        <taxon>Flavobacteriaceae</taxon>
        <taxon>Flavobacterium</taxon>
    </lineage>
</organism>
<keyword evidence="1" id="KW-0812">Transmembrane</keyword>
<keyword evidence="1" id="KW-1133">Transmembrane helix</keyword>
<dbReference type="EMBL" id="JASGBP010000001">
    <property type="protein sequence ID" value="MDI9256266.1"/>
    <property type="molecule type" value="Genomic_DNA"/>
</dbReference>
<feature type="transmembrane region" description="Helical" evidence="1">
    <location>
        <begin position="86"/>
        <end position="106"/>
    </location>
</feature>
<reference evidence="2 3" key="1">
    <citation type="submission" date="2023-05" db="EMBL/GenBank/DDBJ databases">
        <title>Flavobacterium sedimenti sp. nov., isolated from the sediment.</title>
        <authorList>
            <person name="Wu N."/>
        </authorList>
    </citation>
    <scope>NUCLEOTIDE SEQUENCE [LARGE SCALE GENOMIC DNA]</scope>
    <source>
        <strain evidence="2 3">YZ-48</strain>
    </source>
</reference>
<evidence type="ECO:0000256" key="1">
    <source>
        <dbReference type="SAM" id="Phobius"/>
    </source>
</evidence>
<sequence>MIKWYKKVVFENYANFNGRARRSEYWYFVLMNLIVLIVATVLDGALGLNFSPLPYGYLYAAVALATFIPGLAVAVRRLHDVGKSGWFYFIVLIPLVGAIWLLVLFFTEGQQGENQYGPDPKAEGAEINEIGNE</sequence>
<feature type="transmembrane region" description="Helical" evidence="1">
    <location>
        <begin position="56"/>
        <end position="74"/>
    </location>
</feature>
<dbReference type="RefSeq" id="WP_283237948.1">
    <property type="nucleotide sequence ID" value="NZ_JASGBP010000001.1"/>
</dbReference>
<accession>A0ABT6XMH0</accession>
<keyword evidence="1" id="KW-0472">Membrane</keyword>
<evidence type="ECO:0000313" key="3">
    <source>
        <dbReference type="Proteomes" id="UP001230035"/>
    </source>
</evidence>
<dbReference type="InterPro" id="IPR008523">
    <property type="entry name" value="DUF805"/>
</dbReference>
<gene>
    <name evidence="2" type="ORF">QHT84_02425</name>
</gene>
<dbReference type="PANTHER" id="PTHR34980">
    <property type="entry name" value="INNER MEMBRANE PROTEIN-RELATED-RELATED"/>
    <property type="match status" value="1"/>
</dbReference>